<dbReference type="PANTHER" id="PTHR43969">
    <property type="entry name" value="GLUTATHIONE S TRANSFERASE D10, ISOFORM A-RELATED"/>
    <property type="match status" value="1"/>
</dbReference>
<dbReference type="CDD" id="cd03177">
    <property type="entry name" value="GST_C_Delta_Epsilon"/>
    <property type="match status" value="1"/>
</dbReference>
<feature type="non-terminal residue" evidence="5">
    <location>
        <position position="231"/>
    </location>
</feature>
<evidence type="ECO:0000256" key="2">
    <source>
        <dbReference type="RuleBase" id="RU003494"/>
    </source>
</evidence>
<dbReference type="AlphaFoldDB" id="A0AAD8EPW0"/>
<dbReference type="Gene3D" id="1.20.1050.10">
    <property type="match status" value="1"/>
</dbReference>
<dbReference type="Proteomes" id="UP001233999">
    <property type="component" value="Unassembled WGS sequence"/>
</dbReference>
<dbReference type="InterPro" id="IPR004045">
    <property type="entry name" value="Glutathione_S-Trfase_N"/>
</dbReference>
<dbReference type="SUPFAM" id="SSF52833">
    <property type="entry name" value="Thioredoxin-like"/>
    <property type="match status" value="1"/>
</dbReference>
<dbReference type="Pfam" id="PF02798">
    <property type="entry name" value="GST_N"/>
    <property type="match status" value="1"/>
</dbReference>
<dbReference type="SFLD" id="SFLDG01153">
    <property type="entry name" value="Main.4:_Theta-like"/>
    <property type="match status" value="1"/>
</dbReference>
<comment type="caution">
    <text evidence="5">The sequence shown here is derived from an EMBL/GenBank/DDBJ whole genome shotgun (WGS) entry which is preliminary data.</text>
</comment>
<gene>
    <name evidence="5" type="ORF">L9F63_026849</name>
</gene>
<dbReference type="EMBL" id="JASPKZ010001451">
    <property type="protein sequence ID" value="KAJ9598046.1"/>
    <property type="molecule type" value="Genomic_DNA"/>
</dbReference>
<protein>
    <submittedName>
        <fullName evidence="5">Uncharacterized protein</fullName>
    </submittedName>
</protein>
<dbReference type="FunFam" id="1.20.1050.10:FF:000007">
    <property type="entry name" value="Glutathione S-transferase 1-1"/>
    <property type="match status" value="1"/>
</dbReference>
<dbReference type="FunFam" id="3.40.30.10:FF:000034">
    <property type="entry name" value="glutathione S-transferase 1"/>
    <property type="match status" value="1"/>
</dbReference>
<comment type="subunit">
    <text evidence="1">Homodimer.</text>
</comment>
<keyword evidence="6" id="KW-1185">Reference proteome</keyword>
<comment type="similarity">
    <text evidence="2">Belongs to the GST superfamily.</text>
</comment>
<dbReference type="InterPro" id="IPR010987">
    <property type="entry name" value="Glutathione-S-Trfase_C-like"/>
</dbReference>
<name>A0AAD8EPW0_DIPPU</name>
<proteinExistence type="inferred from homology"/>
<feature type="domain" description="GST N-terminal" evidence="3">
    <location>
        <begin position="20"/>
        <end position="102"/>
    </location>
</feature>
<dbReference type="InterPro" id="IPR004046">
    <property type="entry name" value="GST_C"/>
</dbReference>
<dbReference type="PROSITE" id="PS50404">
    <property type="entry name" value="GST_NTER"/>
    <property type="match status" value="1"/>
</dbReference>
<dbReference type="PROSITE" id="PS50405">
    <property type="entry name" value="GST_CTER"/>
    <property type="match status" value="1"/>
</dbReference>
<dbReference type="PANTHER" id="PTHR43969:SF9">
    <property type="entry name" value="GLUTATHIONE S TRANSFERASE D10, ISOFORM A-RELATED"/>
    <property type="match status" value="1"/>
</dbReference>
<reference evidence="5" key="2">
    <citation type="submission" date="2023-05" db="EMBL/GenBank/DDBJ databases">
        <authorList>
            <person name="Fouks B."/>
        </authorList>
    </citation>
    <scope>NUCLEOTIDE SEQUENCE</scope>
    <source>
        <strain evidence="5">Stay&amp;Tobe</strain>
        <tissue evidence="5">Testes</tissue>
    </source>
</reference>
<dbReference type="CDD" id="cd03045">
    <property type="entry name" value="GST_N_Delta_Epsilon"/>
    <property type="match status" value="1"/>
</dbReference>
<evidence type="ECO:0000256" key="1">
    <source>
        <dbReference type="ARBA" id="ARBA00011738"/>
    </source>
</evidence>
<feature type="domain" description="GST C-terminal" evidence="4">
    <location>
        <begin position="114"/>
        <end position="231"/>
    </location>
</feature>
<dbReference type="GO" id="GO:0006749">
    <property type="term" value="P:glutathione metabolic process"/>
    <property type="evidence" value="ECO:0007669"/>
    <property type="project" value="TreeGrafter"/>
</dbReference>
<dbReference type="InterPro" id="IPR036282">
    <property type="entry name" value="Glutathione-S-Trfase_C_sf"/>
</dbReference>
<sequence length="231" mass="26041">AIHVDSIPVISLAHYLGHLMTIDFYYLPGSAPCRSVLLTAKAVGVDLNLKLTNLMAGEHLTPEFIKMNPQHTIPTLNDNGFCLWESKSSFLGYLVDQYAKDDSLYPKDPQEASSGRSKAVFRYWEHCTRDLGITIYPIYFAKAPADPEKMKKIEESYQFLDKFLEGQEFVAGNSLTIADLAIVSSVSTAEIVGFDITRYPNVTKWFEKMKKVVPGYDEINHKGCLEFKKIS</sequence>
<reference evidence="5" key="1">
    <citation type="journal article" date="2023" name="IScience">
        <title>Live-bearing cockroach genome reveals convergent evolutionary mechanisms linked to viviparity in insects and beyond.</title>
        <authorList>
            <person name="Fouks B."/>
            <person name="Harrison M.C."/>
            <person name="Mikhailova A.A."/>
            <person name="Marchal E."/>
            <person name="English S."/>
            <person name="Carruthers M."/>
            <person name="Jennings E.C."/>
            <person name="Chiamaka E.L."/>
            <person name="Frigard R.A."/>
            <person name="Pippel M."/>
            <person name="Attardo G.M."/>
            <person name="Benoit J.B."/>
            <person name="Bornberg-Bauer E."/>
            <person name="Tobe S.S."/>
        </authorList>
    </citation>
    <scope>NUCLEOTIDE SEQUENCE</scope>
    <source>
        <strain evidence="5">Stay&amp;Tobe</strain>
    </source>
</reference>
<dbReference type="Gene3D" id="3.40.30.10">
    <property type="entry name" value="Glutaredoxin"/>
    <property type="match status" value="1"/>
</dbReference>
<dbReference type="Pfam" id="PF00043">
    <property type="entry name" value="GST_C"/>
    <property type="match status" value="1"/>
</dbReference>
<feature type="non-terminal residue" evidence="5">
    <location>
        <position position="1"/>
    </location>
</feature>
<dbReference type="SFLD" id="SFLDS00019">
    <property type="entry name" value="Glutathione_Transferase_(cytos"/>
    <property type="match status" value="1"/>
</dbReference>
<evidence type="ECO:0000259" key="3">
    <source>
        <dbReference type="PROSITE" id="PS50404"/>
    </source>
</evidence>
<dbReference type="SUPFAM" id="SSF47616">
    <property type="entry name" value="GST C-terminal domain-like"/>
    <property type="match status" value="1"/>
</dbReference>
<dbReference type="SFLD" id="SFLDG00358">
    <property type="entry name" value="Main_(cytGST)"/>
    <property type="match status" value="1"/>
</dbReference>
<evidence type="ECO:0000313" key="5">
    <source>
        <dbReference type="EMBL" id="KAJ9598046.1"/>
    </source>
</evidence>
<organism evidence="5 6">
    <name type="scientific">Diploptera punctata</name>
    <name type="common">Pacific beetle cockroach</name>
    <dbReference type="NCBI Taxonomy" id="6984"/>
    <lineage>
        <taxon>Eukaryota</taxon>
        <taxon>Metazoa</taxon>
        <taxon>Ecdysozoa</taxon>
        <taxon>Arthropoda</taxon>
        <taxon>Hexapoda</taxon>
        <taxon>Insecta</taxon>
        <taxon>Pterygota</taxon>
        <taxon>Neoptera</taxon>
        <taxon>Polyneoptera</taxon>
        <taxon>Dictyoptera</taxon>
        <taxon>Blattodea</taxon>
        <taxon>Blaberoidea</taxon>
        <taxon>Blaberidae</taxon>
        <taxon>Diplopterinae</taxon>
        <taxon>Diploptera</taxon>
    </lineage>
</organism>
<dbReference type="GO" id="GO:0004364">
    <property type="term" value="F:glutathione transferase activity"/>
    <property type="evidence" value="ECO:0007669"/>
    <property type="project" value="TreeGrafter"/>
</dbReference>
<accession>A0AAD8EPW0</accession>
<evidence type="ECO:0000259" key="4">
    <source>
        <dbReference type="PROSITE" id="PS50405"/>
    </source>
</evidence>
<dbReference type="InterPro" id="IPR040079">
    <property type="entry name" value="Glutathione_S-Trfase"/>
</dbReference>
<dbReference type="InterPro" id="IPR036249">
    <property type="entry name" value="Thioredoxin-like_sf"/>
</dbReference>
<evidence type="ECO:0000313" key="6">
    <source>
        <dbReference type="Proteomes" id="UP001233999"/>
    </source>
</evidence>